<sequence length="46" mass="5183">MDIEDEENMRSCSEGVCRLLFLGTTGFSSTDVKENRNLDNMPPKDS</sequence>
<dbReference type="EMBL" id="U90444">
    <property type="protein sequence ID" value="AAB58584.1"/>
    <property type="molecule type" value="mRNA"/>
</dbReference>
<evidence type="ECO:0000313" key="1">
    <source>
        <dbReference type="EMBL" id="AAB58584.1"/>
    </source>
</evidence>
<protein>
    <submittedName>
        <fullName evidence="1">Double stranded RNA specific deaminase RED1</fullName>
    </submittedName>
</protein>
<proteinExistence type="evidence at transcript level"/>
<organism evidence="1">
    <name type="scientific">Rattus norvegicus</name>
    <name type="common">Rat</name>
    <dbReference type="NCBI Taxonomy" id="10116"/>
    <lineage>
        <taxon>Eukaryota</taxon>
        <taxon>Metazoa</taxon>
        <taxon>Chordata</taxon>
        <taxon>Craniata</taxon>
        <taxon>Vertebrata</taxon>
        <taxon>Euteleostomi</taxon>
        <taxon>Mammalia</taxon>
        <taxon>Eutheria</taxon>
        <taxon>Euarchontoglires</taxon>
        <taxon>Glires</taxon>
        <taxon>Rodentia</taxon>
        <taxon>Myomorpha</taxon>
        <taxon>Muroidea</taxon>
        <taxon>Muridae</taxon>
        <taxon>Murinae</taxon>
        <taxon>Rattus</taxon>
    </lineage>
</organism>
<name>O08960_RAT</name>
<accession>O08960</accession>
<reference evidence="1" key="1">
    <citation type="journal article" date="1997" name="Brain Res. Mol. Brain Res.">
        <title>Characterization of RNA editing of the glutamate-receptor subunits GluR5 and GluR6 in granule cells during cerebellar development.</title>
        <authorList>
            <person name="Belcher S.M."/>
            <person name="Howe J.R."/>
        </authorList>
    </citation>
    <scope>NUCLEOTIDE SEQUENCE</scope>
</reference>
<feature type="non-terminal residue" evidence="1">
    <location>
        <position position="46"/>
    </location>
</feature>
<dbReference type="AlphaFoldDB" id="O08960"/>